<dbReference type="STRING" id="1823756.A4H34_08175"/>
<dbReference type="SUPFAM" id="SSF50998">
    <property type="entry name" value="Quinoprotein alcohol dehydrogenase-like"/>
    <property type="match status" value="1"/>
</dbReference>
<comment type="caution">
    <text evidence="1">The sequence shown here is derived from an EMBL/GenBank/DDBJ whole genome shotgun (WGS) entry which is preliminary data.</text>
</comment>
<evidence type="ECO:0000313" key="1">
    <source>
        <dbReference type="EMBL" id="OAP85566.1"/>
    </source>
</evidence>
<evidence type="ECO:0008006" key="3">
    <source>
        <dbReference type="Google" id="ProtNLM"/>
    </source>
</evidence>
<evidence type="ECO:0000313" key="2">
    <source>
        <dbReference type="Proteomes" id="UP000078368"/>
    </source>
</evidence>
<dbReference type="SUPFAM" id="SSF50969">
    <property type="entry name" value="YVTN repeat-like/Quinoprotein amine dehydrogenase"/>
    <property type="match status" value="1"/>
</dbReference>
<dbReference type="EMBL" id="LVZK01000002">
    <property type="protein sequence ID" value="OAP85566.1"/>
    <property type="molecule type" value="Genomic_DNA"/>
</dbReference>
<sequence length="762" mass="80523">MRRITAATAAATLVTGLFAATSAGLWIKARRDSDVANRRSVETLMDLADTTIAGGDRELGLLYSNLALSRAKQSWDSYAGLRGRHYVNVNGATSQGPLAPLTRIKTDSGVASFGIGSNGTIVTAGKSANLSVWSSENGKRLRSVTLSEKPIDVGASTDGTRFYGIDRRGRLTVTPADGGPARTVRIADARAILGTVLAGDRLFVAHDPAKGSSRVRGYDVKTGAQIFDVDFSNRPFAHFDCAPDGSEFAVAFKGGGAERYDGATGALRQSIVDSAQDAAALADSHTEGGSLDYSRSGNKLVYFSAATMYVVSLPSGSVASHSFEKRYGGGMAKISRDGTFVIDPATRRKIDAATGRELSSYALMEGDARSLAWLSPRDDAFIVGTNGRELMLWDDLSDAASDDAFKLPVAKRAYTGSPIEYGRFTQNGKRFVTASSDGNLTVYDVAAPDGGVQTSGSVVVRSNNRNFLYSRGRNGGVIVDARKKRGKATLTEIQSSSDSAVSNDGKALAFMSQAHAEGVSVLSDSGKTEYRTPESMPLGVSETSIVFGPSHDVVYVTVKGEVVHYGASGKLGSYGSKKDGDVASLRASADGSVLVVNREGGKWQAHNVKTGKLLKRGTGAVYDVSGKNGAFESATLLAGNSISAVDASGEVKRKVEMPREIGRHVRSGQVLDANENKFLIRTQKQIVVFDLTVGQVVQRLRAPAANARALLVSDGIAYDVDDAQSGSFRLVKDVKLADAEAAAKKMVGDRKLTEAEKEVIGQ</sequence>
<dbReference type="Proteomes" id="UP000078368">
    <property type="component" value="Unassembled WGS sequence"/>
</dbReference>
<organism evidence="1 2">
    <name type="scientific">Peptidiphaga gingivicola</name>
    <dbReference type="NCBI Taxonomy" id="2741497"/>
    <lineage>
        <taxon>Bacteria</taxon>
        <taxon>Bacillati</taxon>
        <taxon>Actinomycetota</taxon>
        <taxon>Actinomycetes</taxon>
        <taxon>Actinomycetales</taxon>
        <taxon>Actinomycetaceae</taxon>
        <taxon>Peptidiphaga</taxon>
    </lineage>
</organism>
<name>A0A179B1H4_9ACTO</name>
<dbReference type="SUPFAM" id="SSF51004">
    <property type="entry name" value="C-terminal (heme d1) domain of cytochrome cd1-nitrite reductase"/>
    <property type="match status" value="1"/>
</dbReference>
<keyword evidence="2" id="KW-1185">Reference proteome</keyword>
<proteinExistence type="predicted"/>
<dbReference type="Gene3D" id="2.130.10.10">
    <property type="entry name" value="YVTN repeat-like/Quinoprotein amine dehydrogenase"/>
    <property type="match status" value="2"/>
</dbReference>
<dbReference type="InterPro" id="IPR001680">
    <property type="entry name" value="WD40_rpt"/>
</dbReference>
<accession>A0A179B1H4</accession>
<dbReference type="InterPro" id="IPR011044">
    <property type="entry name" value="Quino_amine_DH_bsu"/>
</dbReference>
<dbReference type="InterPro" id="IPR011048">
    <property type="entry name" value="Haem_d1_sf"/>
</dbReference>
<dbReference type="SMART" id="SM00320">
    <property type="entry name" value="WD40"/>
    <property type="match status" value="3"/>
</dbReference>
<dbReference type="InterPro" id="IPR011047">
    <property type="entry name" value="Quinoprotein_ADH-like_sf"/>
</dbReference>
<dbReference type="InterPro" id="IPR015943">
    <property type="entry name" value="WD40/YVTN_repeat-like_dom_sf"/>
</dbReference>
<protein>
    <recommendedName>
        <fullName evidence="3">WD40 repeat domain-containing protein</fullName>
    </recommendedName>
</protein>
<dbReference type="AlphaFoldDB" id="A0A179B1H4"/>
<reference evidence="1 2" key="1">
    <citation type="submission" date="2016-04" db="EMBL/GenBank/DDBJ databases">
        <title>Peptidophaga gingivicola gen. nov., sp. nov., isolated from human subgingival plaque.</title>
        <authorList>
            <person name="Beall C.J."/>
            <person name="Mokrzan E.M."/>
            <person name="Griffen A.L."/>
            <person name="Leys E.J."/>
        </authorList>
    </citation>
    <scope>NUCLEOTIDE SEQUENCE [LARGE SCALE GENOMIC DNA]</scope>
    <source>
        <strain evidence="1 2">BA112</strain>
    </source>
</reference>
<gene>
    <name evidence="1" type="ORF">A4H34_08175</name>
</gene>